<keyword evidence="2 5" id="KW-0689">Ribosomal protein</keyword>
<dbReference type="GO" id="GO:0005840">
    <property type="term" value="C:ribosome"/>
    <property type="evidence" value="ECO:0007669"/>
    <property type="project" value="UniProtKB-KW"/>
</dbReference>
<dbReference type="EMBL" id="GU136432">
    <property type="protein sequence ID" value="ACZ59467.1"/>
    <property type="molecule type" value="mRNA"/>
</dbReference>
<dbReference type="SUPFAM" id="SSF53137">
    <property type="entry name" value="Translational machinery components"/>
    <property type="match status" value="1"/>
</dbReference>
<dbReference type="PANTHER" id="PTHR11759">
    <property type="entry name" value="40S RIBOSOMAL PROTEIN S14/30S RIBOSOMAL PROTEIN S11"/>
    <property type="match status" value="1"/>
</dbReference>
<protein>
    <submittedName>
        <fullName evidence="5">Ribosomal protein S11</fullName>
    </submittedName>
</protein>
<evidence type="ECO:0000313" key="5">
    <source>
        <dbReference type="EMBL" id="ACZ59467.1"/>
    </source>
</evidence>
<evidence type="ECO:0000256" key="2">
    <source>
        <dbReference type="ARBA" id="ARBA00022980"/>
    </source>
</evidence>
<proteinExistence type="evidence at transcript level"/>
<feature type="region of interest" description="Disordered" evidence="4">
    <location>
        <begin position="39"/>
        <end position="93"/>
    </location>
</feature>
<evidence type="ECO:0000256" key="4">
    <source>
        <dbReference type="SAM" id="MobiDB-lite"/>
    </source>
</evidence>
<dbReference type="Gene3D" id="3.30.420.80">
    <property type="entry name" value="Ribosomal protein S11"/>
    <property type="match status" value="1"/>
</dbReference>
<dbReference type="GO" id="GO:0006412">
    <property type="term" value="P:translation"/>
    <property type="evidence" value="ECO:0007669"/>
    <property type="project" value="InterPro"/>
</dbReference>
<name>D2JY91_FLAVE</name>
<evidence type="ECO:0000256" key="1">
    <source>
        <dbReference type="ARBA" id="ARBA00006194"/>
    </source>
</evidence>
<dbReference type="HAMAP" id="MF_01310">
    <property type="entry name" value="Ribosomal_uS11"/>
    <property type="match status" value="1"/>
</dbReference>
<comment type="similarity">
    <text evidence="1">Belongs to the universal ribosomal protein uS11 family.</text>
</comment>
<feature type="compositionally biased region" description="Low complexity" evidence="4">
    <location>
        <begin position="66"/>
        <end position="93"/>
    </location>
</feature>
<reference evidence="5" key="1">
    <citation type="submission" date="2009-09" db="EMBL/GenBank/DDBJ databases">
        <authorList>
            <person name="Lee C.S."/>
            <person name="Joh J.H."/>
            <person name="Kong W.S."/>
            <person name="Kim K.Y."/>
            <person name="Kim N.K."/>
            <person name="Park H.R."/>
            <person name="Son E.S."/>
            <person name="Kim Y.S."/>
            <person name="Kim S.R."/>
        </authorList>
    </citation>
    <scope>NUCLEOTIDE SEQUENCE</scope>
</reference>
<sequence>MLRTTRLLRSFSTSAPRRILDSKTSLNILDSLTKDAGFAPPFEDELGRDEDGPPTGMSMRPPPTRIPRAPAPAAATITPGDAAAAPSPSSLPTPVTGYDKSVWPHYRIYCKSSNNNTIITFTDDKGMPIAWSSAGRCGFKGTRGATPEAAYAASVAIIQEVPKRKNGSGKKEGEMFLLDVYLTGFGIGRGTLIQTLASPEGEEINSLLSIIRDNTPIKVGGVRAKKARRI</sequence>
<dbReference type="InterPro" id="IPR036967">
    <property type="entry name" value="Ribosomal_uS11_sf"/>
</dbReference>
<dbReference type="AlphaFoldDB" id="D2JY91"/>
<dbReference type="GO" id="GO:1990904">
    <property type="term" value="C:ribonucleoprotein complex"/>
    <property type="evidence" value="ECO:0007669"/>
    <property type="project" value="UniProtKB-KW"/>
</dbReference>
<keyword evidence="3" id="KW-0687">Ribonucleoprotein</keyword>
<dbReference type="InterPro" id="IPR001971">
    <property type="entry name" value="Ribosomal_uS11"/>
</dbReference>
<organism evidence="5">
    <name type="scientific">Flammulina velutipes</name>
    <name type="common">Agaricus velutipes</name>
    <dbReference type="NCBI Taxonomy" id="38945"/>
    <lineage>
        <taxon>Eukaryota</taxon>
        <taxon>Fungi</taxon>
        <taxon>Dikarya</taxon>
        <taxon>Basidiomycota</taxon>
        <taxon>Agaricomycotina</taxon>
        <taxon>Agaricomycetes</taxon>
        <taxon>Agaricomycetidae</taxon>
        <taxon>Agaricales</taxon>
        <taxon>Marasmiineae</taxon>
        <taxon>Physalacriaceae</taxon>
        <taxon>Flammulina</taxon>
    </lineage>
</organism>
<accession>D2JY91</accession>
<evidence type="ECO:0000256" key="3">
    <source>
        <dbReference type="ARBA" id="ARBA00023274"/>
    </source>
</evidence>
<dbReference type="Pfam" id="PF00411">
    <property type="entry name" value="Ribosomal_S11"/>
    <property type="match status" value="1"/>
</dbReference>
<dbReference type="GO" id="GO:0003735">
    <property type="term" value="F:structural constituent of ribosome"/>
    <property type="evidence" value="ECO:0007669"/>
    <property type="project" value="InterPro"/>
</dbReference>